<evidence type="ECO:0000313" key="2">
    <source>
        <dbReference type="Proteomes" id="UP000553343"/>
    </source>
</evidence>
<organism evidence="1 2">
    <name type="scientific">Desulfobacter latus</name>
    <dbReference type="NCBI Taxonomy" id="2292"/>
    <lineage>
        <taxon>Bacteria</taxon>
        <taxon>Pseudomonadati</taxon>
        <taxon>Thermodesulfobacteriota</taxon>
        <taxon>Desulfobacteria</taxon>
        <taxon>Desulfobacterales</taxon>
        <taxon>Desulfobacteraceae</taxon>
        <taxon>Desulfobacter</taxon>
    </lineage>
</organism>
<gene>
    <name evidence="1" type="ORF">HXW94_18270</name>
</gene>
<dbReference type="EMBL" id="JACADJ010000135">
    <property type="protein sequence ID" value="NWH06898.1"/>
    <property type="molecule type" value="Genomic_DNA"/>
</dbReference>
<reference evidence="1 2" key="1">
    <citation type="submission" date="2020-06" db="EMBL/GenBank/DDBJ databases">
        <title>High-quality draft genome of sulfate reducer Desulfobacter latus type strain AcrS2 isolated from marine sediment.</title>
        <authorList>
            <person name="Hoppe M."/>
            <person name="Larsen C.K."/>
            <person name="Marshall I.P.G."/>
            <person name="Schramm A."/>
            <person name="Marietou A.G."/>
        </authorList>
    </citation>
    <scope>NUCLEOTIDE SEQUENCE [LARGE SCALE GENOMIC DNA]</scope>
    <source>
        <strain evidence="1 2">AcRS2</strain>
    </source>
</reference>
<evidence type="ECO:0000313" key="1">
    <source>
        <dbReference type="EMBL" id="NWH06898.1"/>
    </source>
</evidence>
<sequence>MKITLSFKIFVSAVILVCSVTTTVWSYSFDMKAYCRSVADAVGGSYQIEQGCLTNEKTAKSNLQRMHIERRIENYCVGVANAVGGSYQIMYGCVQNEMRAKKEMGN</sequence>
<keyword evidence="2" id="KW-1185">Reference proteome</keyword>
<comment type="caution">
    <text evidence="1">The sequence shown here is derived from an EMBL/GenBank/DDBJ whole genome shotgun (WGS) entry which is preliminary data.</text>
</comment>
<dbReference type="RefSeq" id="WP_178368343.1">
    <property type="nucleotide sequence ID" value="NZ_JACADJ010000135.1"/>
</dbReference>
<dbReference type="AlphaFoldDB" id="A0A850TDJ9"/>
<accession>A0A850TDJ9</accession>
<protein>
    <submittedName>
        <fullName evidence="1">Uncharacterized protein</fullName>
    </submittedName>
</protein>
<proteinExistence type="predicted"/>
<name>A0A850TDJ9_9BACT</name>
<dbReference type="Proteomes" id="UP000553343">
    <property type="component" value="Unassembled WGS sequence"/>
</dbReference>